<organism evidence="1 2">
    <name type="scientific">Globisporangium ultimum (strain ATCC 200006 / CBS 805.95 / DAOM BR144)</name>
    <name type="common">Pythium ultimum</name>
    <dbReference type="NCBI Taxonomy" id="431595"/>
    <lineage>
        <taxon>Eukaryota</taxon>
        <taxon>Sar</taxon>
        <taxon>Stramenopiles</taxon>
        <taxon>Oomycota</taxon>
        <taxon>Peronosporomycetes</taxon>
        <taxon>Pythiales</taxon>
        <taxon>Pythiaceae</taxon>
        <taxon>Globisporangium</taxon>
    </lineage>
</organism>
<reference evidence="2" key="1">
    <citation type="journal article" date="2010" name="Genome Biol.">
        <title>Genome sequence of the necrotrophic plant pathogen Pythium ultimum reveals original pathogenicity mechanisms and effector repertoire.</title>
        <authorList>
            <person name="Levesque C.A."/>
            <person name="Brouwer H."/>
            <person name="Cano L."/>
            <person name="Hamilton J.P."/>
            <person name="Holt C."/>
            <person name="Huitema E."/>
            <person name="Raffaele S."/>
            <person name="Robideau G.P."/>
            <person name="Thines M."/>
            <person name="Win J."/>
            <person name="Zerillo M.M."/>
            <person name="Beakes G.W."/>
            <person name="Boore J.L."/>
            <person name="Busam D."/>
            <person name="Dumas B."/>
            <person name="Ferriera S."/>
            <person name="Fuerstenberg S.I."/>
            <person name="Gachon C.M."/>
            <person name="Gaulin E."/>
            <person name="Govers F."/>
            <person name="Grenville-Briggs L."/>
            <person name="Horner N."/>
            <person name="Hostetler J."/>
            <person name="Jiang R.H."/>
            <person name="Johnson J."/>
            <person name="Krajaejun T."/>
            <person name="Lin H."/>
            <person name="Meijer H.J."/>
            <person name="Moore B."/>
            <person name="Morris P."/>
            <person name="Phuntmart V."/>
            <person name="Puiu D."/>
            <person name="Shetty J."/>
            <person name="Stajich J.E."/>
            <person name="Tripathy S."/>
            <person name="Wawra S."/>
            <person name="van West P."/>
            <person name="Whitty B.R."/>
            <person name="Coutinho P.M."/>
            <person name="Henrissat B."/>
            <person name="Martin F."/>
            <person name="Thomas P.D."/>
            <person name="Tyler B.M."/>
            <person name="De Vries R.P."/>
            <person name="Kamoun S."/>
            <person name="Yandell M."/>
            <person name="Tisserat N."/>
            <person name="Buell C.R."/>
        </authorList>
    </citation>
    <scope>NUCLEOTIDE SEQUENCE</scope>
    <source>
        <strain evidence="2">DAOM:BR144</strain>
    </source>
</reference>
<name>K3WJQ2_GLOUD</name>
<dbReference type="HOGENOM" id="CLU_2431852_0_0_1"/>
<reference evidence="1" key="3">
    <citation type="submission" date="2015-02" db="UniProtKB">
        <authorList>
            <consortium name="EnsemblProtists"/>
        </authorList>
    </citation>
    <scope>IDENTIFICATION</scope>
    <source>
        <strain evidence="1">DAOM BR144</strain>
    </source>
</reference>
<dbReference type="EnsemblProtists" id="PYU1_T005194">
    <property type="protein sequence ID" value="PYU1_T005194"/>
    <property type="gene ID" value="PYU1_G005183"/>
</dbReference>
<accession>K3WJQ2</accession>
<dbReference type="EMBL" id="GL376633">
    <property type="status" value="NOT_ANNOTATED_CDS"/>
    <property type="molecule type" value="Genomic_DNA"/>
</dbReference>
<dbReference type="InParanoid" id="K3WJQ2"/>
<dbReference type="eggNOG" id="ENOG502QYXV">
    <property type="taxonomic scope" value="Eukaryota"/>
</dbReference>
<evidence type="ECO:0000313" key="1">
    <source>
        <dbReference type="EnsemblProtists" id="PYU1_T005194"/>
    </source>
</evidence>
<keyword evidence="2" id="KW-1185">Reference proteome</keyword>
<proteinExistence type="predicted"/>
<reference evidence="2" key="2">
    <citation type="submission" date="2010-04" db="EMBL/GenBank/DDBJ databases">
        <authorList>
            <person name="Buell R."/>
            <person name="Hamilton J."/>
            <person name="Hostetler J."/>
        </authorList>
    </citation>
    <scope>NUCLEOTIDE SEQUENCE [LARGE SCALE GENOMIC DNA]</scope>
    <source>
        <strain evidence="2">DAOM:BR144</strain>
    </source>
</reference>
<evidence type="ECO:0000313" key="2">
    <source>
        <dbReference type="Proteomes" id="UP000019132"/>
    </source>
</evidence>
<protein>
    <submittedName>
        <fullName evidence="1">Uncharacterized protein</fullName>
    </submittedName>
</protein>
<dbReference type="AlphaFoldDB" id="K3WJQ2"/>
<dbReference type="STRING" id="431595.K3WJQ2"/>
<dbReference type="Proteomes" id="UP000019132">
    <property type="component" value="Unassembled WGS sequence"/>
</dbReference>
<sequence length="91" mass="10763">MMDDIQQEWRIGDVNTAIVGPRDRWQQYTWGNAERMSLFTETETAVIHPTLTPSINEIVKIKTSKQKELEIEREAKFLSCIWEVPHFDAQW</sequence>
<dbReference type="VEuPathDB" id="FungiDB:PYU1_G005183"/>